<dbReference type="Proteomes" id="UP000793456">
    <property type="component" value="Chromosome XIX"/>
</dbReference>
<dbReference type="EMBL" id="CM011692">
    <property type="protein sequence ID" value="TMS06955.1"/>
    <property type="molecule type" value="Genomic_DNA"/>
</dbReference>
<comment type="caution">
    <text evidence="1">The sequence shown here is derived from an EMBL/GenBank/DDBJ whole genome shotgun (WGS) entry which is preliminary data.</text>
</comment>
<protein>
    <submittedName>
        <fullName evidence="1">Uncharacterized protein</fullName>
    </submittedName>
</protein>
<sequence length="332" mass="37741">MSEPEEELQRDSTKKKKKEKKSGKKKKKEEKREVEEEQQVEEEEEHSECVLLRGIFRLEKKSHDVLLTRTRLTWTPIVPENPTGEACVLHTGVMLLQDVFAVKIKRRRSVGQESGGAVLGIALFCCRRRGKRLEEDTLQLHNASAEHTNAWYNILKELLTETLSECFQLQQTAVCKLQSSKHILHNLHSNKQQTGSVRTFSRTMVSTEQTLSASRASFCAVCCVKQLQNAAHRVNGSQADKRRAVMLYRVCFHTRSQTAGWIDCSCLTAQQTDRLPAAAELMGRACTGRQGLSPLLPDQLSCQSDVSFLLAYRAVSLGSQWERFIRWYCKVS</sequence>
<name>A0ACD3QID2_LARCR</name>
<reference evidence="1" key="1">
    <citation type="submission" date="2018-11" db="EMBL/GenBank/DDBJ databases">
        <title>The sequence and de novo assembly of Larimichthys crocea genome using PacBio and Hi-C technologies.</title>
        <authorList>
            <person name="Xu P."/>
            <person name="Chen B."/>
            <person name="Zhou Z."/>
            <person name="Ke Q."/>
            <person name="Wu Y."/>
            <person name="Bai H."/>
            <person name="Pu F."/>
        </authorList>
    </citation>
    <scope>NUCLEOTIDE SEQUENCE</scope>
    <source>
        <tissue evidence="1">Muscle</tissue>
    </source>
</reference>
<evidence type="ECO:0000313" key="1">
    <source>
        <dbReference type="EMBL" id="TMS06955.1"/>
    </source>
</evidence>
<accession>A0ACD3QID2</accession>
<keyword evidence="2" id="KW-1185">Reference proteome</keyword>
<proteinExistence type="predicted"/>
<evidence type="ECO:0000313" key="2">
    <source>
        <dbReference type="Proteomes" id="UP000793456"/>
    </source>
</evidence>
<gene>
    <name evidence="1" type="ORF">E3U43_016714</name>
</gene>
<organism evidence="1 2">
    <name type="scientific">Larimichthys crocea</name>
    <name type="common">Large yellow croaker</name>
    <name type="synonym">Pseudosciaena crocea</name>
    <dbReference type="NCBI Taxonomy" id="215358"/>
    <lineage>
        <taxon>Eukaryota</taxon>
        <taxon>Metazoa</taxon>
        <taxon>Chordata</taxon>
        <taxon>Craniata</taxon>
        <taxon>Vertebrata</taxon>
        <taxon>Euteleostomi</taxon>
        <taxon>Actinopterygii</taxon>
        <taxon>Neopterygii</taxon>
        <taxon>Teleostei</taxon>
        <taxon>Neoteleostei</taxon>
        <taxon>Acanthomorphata</taxon>
        <taxon>Eupercaria</taxon>
        <taxon>Sciaenidae</taxon>
        <taxon>Larimichthys</taxon>
    </lineage>
</organism>